<accession>A0A2N1MAU8</accession>
<evidence type="ECO:0000313" key="1">
    <source>
        <dbReference type="EMBL" id="PKK58773.1"/>
    </source>
</evidence>
<comment type="caution">
    <text evidence="1">The sequence shown here is derived from an EMBL/GenBank/DDBJ whole genome shotgun (WGS) entry which is preliminary data.</text>
</comment>
<evidence type="ECO:0000313" key="2">
    <source>
        <dbReference type="Proteomes" id="UP000233469"/>
    </source>
</evidence>
<reference evidence="1 2" key="1">
    <citation type="submission" date="2016-04" db="EMBL/GenBank/DDBJ databases">
        <title>Genome analyses suggest a sexual origin of heterokaryosis in a supposedly ancient asexual fungus.</title>
        <authorList>
            <person name="Ropars J."/>
            <person name="Sedzielewska K."/>
            <person name="Noel J."/>
            <person name="Charron P."/>
            <person name="Farinelli L."/>
            <person name="Marton T."/>
            <person name="Kruger M."/>
            <person name="Pelin A."/>
            <person name="Brachmann A."/>
            <person name="Corradi N."/>
        </authorList>
    </citation>
    <scope>NUCLEOTIDE SEQUENCE [LARGE SCALE GENOMIC DNA]</scope>
    <source>
        <strain evidence="1 2">C2</strain>
    </source>
</reference>
<organism evidence="1 2">
    <name type="scientific">Rhizophagus irregularis</name>
    <dbReference type="NCBI Taxonomy" id="588596"/>
    <lineage>
        <taxon>Eukaryota</taxon>
        <taxon>Fungi</taxon>
        <taxon>Fungi incertae sedis</taxon>
        <taxon>Mucoromycota</taxon>
        <taxon>Glomeromycotina</taxon>
        <taxon>Glomeromycetes</taxon>
        <taxon>Glomerales</taxon>
        <taxon>Glomeraceae</taxon>
        <taxon>Rhizophagus</taxon>
    </lineage>
</organism>
<dbReference type="EMBL" id="LLXL01003390">
    <property type="protein sequence ID" value="PKK58773.1"/>
    <property type="molecule type" value="Genomic_DNA"/>
</dbReference>
<name>A0A2N1MAU8_9GLOM</name>
<gene>
    <name evidence="1" type="ORF">RhiirC2_795785</name>
</gene>
<dbReference type="VEuPathDB" id="FungiDB:RhiirFUN_007631"/>
<dbReference type="AlphaFoldDB" id="A0A2N1MAU8"/>
<reference evidence="1 2" key="2">
    <citation type="submission" date="2017-10" db="EMBL/GenBank/DDBJ databases">
        <title>Extensive intraspecific genome diversity in a model arbuscular mycorrhizal fungus.</title>
        <authorList>
            <person name="Chen E.C.H."/>
            <person name="Morin E."/>
            <person name="Baudet D."/>
            <person name="Noel J."/>
            <person name="Ndikumana S."/>
            <person name="Charron P."/>
            <person name="St-Onge C."/>
            <person name="Giorgi J."/>
            <person name="Grigoriev I.V."/>
            <person name="Roux C."/>
            <person name="Martin F.M."/>
            <person name="Corradi N."/>
        </authorList>
    </citation>
    <scope>NUCLEOTIDE SEQUENCE [LARGE SCALE GENOMIC DNA]</scope>
    <source>
        <strain evidence="1 2">C2</strain>
    </source>
</reference>
<dbReference type="Proteomes" id="UP000233469">
    <property type="component" value="Unassembled WGS sequence"/>
</dbReference>
<sequence>MACKAIPKKIGIQWLSNWSSHLEICLNNYQYSGIWYQDFLAATNSNNSSIIRLVAYLLLYKVIIFTFRKMTISNDFPDHFSANHHLIPKKIIVLEPEEASKFSYVVGWIIYKLTKNDNITKSHSEFKIIYDHLNILSSEQVVYEKDVRSQTTNVIPGHEFLEFMYRVESLILLLFEKHRGFGPNILHYIYNSLLSNLPLIESFNTLLNISSQLLSNRESINVEKQQELKDDVKKFLYERIISIYMKSRQKSWRRFNDLISEKEELFSKVFLVTELQWLLWAFGNNVNNKRKKNLIPLILEHLKNRTPFSNEAISKGELFAV</sequence>
<dbReference type="VEuPathDB" id="FungiDB:RhiirA1_401772"/>
<protein>
    <submittedName>
        <fullName evidence="1">Uncharacterized protein</fullName>
    </submittedName>
</protein>
<proteinExistence type="predicted"/>